<feature type="region of interest" description="Disordered" evidence="9">
    <location>
        <begin position="103"/>
        <end position="149"/>
    </location>
</feature>
<protein>
    <submittedName>
        <fullName evidence="11">BCL2/adenovirus E1B 19 kDa protein-interacting protein 3-like</fullName>
    </submittedName>
</protein>
<reference evidence="11" key="1">
    <citation type="submission" date="2021-10" db="EMBL/GenBank/DDBJ databases">
        <title>Tropical sea cucumber genome reveals ecological adaptation and Cuvierian tubules defense mechanism.</title>
        <authorList>
            <person name="Chen T."/>
        </authorList>
    </citation>
    <scope>NUCLEOTIDE SEQUENCE</scope>
    <source>
        <strain evidence="11">Nanhai2018</strain>
        <tissue evidence="11">Muscle</tissue>
    </source>
</reference>
<comment type="subcellular location">
    <subcellularLocation>
        <location evidence="1">Membrane</location>
        <topology evidence="1">Single-pass membrane protein</topology>
    </subcellularLocation>
    <subcellularLocation>
        <location evidence="2">Mitochondrion membrane</location>
    </subcellularLocation>
</comment>
<keyword evidence="4 10" id="KW-0812">Transmembrane</keyword>
<keyword evidence="8 10" id="KW-0472">Membrane</keyword>
<dbReference type="Gene3D" id="6.10.250.1020">
    <property type="match status" value="1"/>
</dbReference>
<comment type="caution">
    <text evidence="11">The sequence shown here is derived from an EMBL/GenBank/DDBJ whole genome shotgun (WGS) entry which is preliminary data.</text>
</comment>
<dbReference type="GO" id="GO:0005741">
    <property type="term" value="C:mitochondrial outer membrane"/>
    <property type="evidence" value="ECO:0007669"/>
    <property type="project" value="TreeGrafter"/>
</dbReference>
<dbReference type="PANTHER" id="PTHR15186">
    <property type="entry name" value="RE48077P"/>
    <property type="match status" value="1"/>
</dbReference>
<feature type="compositionally biased region" description="Low complexity" evidence="9">
    <location>
        <begin position="139"/>
        <end position="149"/>
    </location>
</feature>
<evidence type="ECO:0000256" key="10">
    <source>
        <dbReference type="SAM" id="Phobius"/>
    </source>
</evidence>
<evidence type="ECO:0000256" key="3">
    <source>
        <dbReference type="ARBA" id="ARBA00007710"/>
    </source>
</evidence>
<comment type="similarity">
    <text evidence="3">Belongs to the NIP3 family.</text>
</comment>
<gene>
    <name evidence="11" type="ORF">HOLleu_32988</name>
</gene>
<dbReference type="PANTHER" id="PTHR15186:SF5">
    <property type="entry name" value="BNIP3, ISOFORM A"/>
    <property type="match status" value="1"/>
</dbReference>
<evidence type="ECO:0000256" key="5">
    <source>
        <dbReference type="ARBA" id="ARBA00022703"/>
    </source>
</evidence>
<feature type="compositionally biased region" description="Low complexity" evidence="9">
    <location>
        <begin position="109"/>
        <end position="127"/>
    </location>
</feature>
<keyword evidence="6 10" id="KW-1133">Transmembrane helix</keyword>
<feature type="transmembrane region" description="Helical" evidence="10">
    <location>
        <begin position="202"/>
        <end position="227"/>
    </location>
</feature>
<evidence type="ECO:0000256" key="7">
    <source>
        <dbReference type="ARBA" id="ARBA00023128"/>
    </source>
</evidence>
<keyword evidence="12" id="KW-1185">Reference proteome</keyword>
<name>A0A9Q0YS37_HOLLE</name>
<dbReference type="Proteomes" id="UP001152320">
    <property type="component" value="Chromosome 17"/>
</dbReference>
<dbReference type="InterPro" id="IPR010548">
    <property type="entry name" value="BNIP3"/>
</dbReference>
<dbReference type="EMBL" id="JAIZAY010000017">
    <property type="protein sequence ID" value="KAJ8025437.1"/>
    <property type="molecule type" value="Genomic_DNA"/>
</dbReference>
<dbReference type="GO" id="GO:0005634">
    <property type="term" value="C:nucleus"/>
    <property type="evidence" value="ECO:0007669"/>
    <property type="project" value="TreeGrafter"/>
</dbReference>
<dbReference type="GO" id="GO:0042802">
    <property type="term" value="F:identical protein binding"/>
    <property type="evidence" value="ECO:0007669"/>
    <property type="project" value="UniProtKB-ARBA"/>
</dbReference>
<keyword evidence="5" id="KW-0053">Apoptosis</keyword>
<proteinExistence type="inferred from homology"/>
<evidence type="ECO:0000313" key="11">
    <source>
        <dbReference type="EMBL" id="KAJ8025437.1"/>
    </source>
</evidence>
<dbReference type="AlphaFoldDB" id="A0A9Q0YS37"/>
<keyword evidence="7" id="KW-0496">Mitochondrion</keyword>
<dbReference type="Pfam" id="PF06553">
    <property type="entry name" value="BNIP3"/>
    <property type="match status" value="1"/>
</dbReference>
<sequence>MYTVRHNTQRKSYVTLTSVLTVKTSISPLLFPGIFVKISISPAKMTSTPRSEVEDSLNESWVELNMSSQGGSGVVTPNSVNNAGGKPLPIHCTTNMEKLLMEAQRDQSRSTSRGSSRGGSPKSPHSPVLSSDIPGSTLSSNSGVSSNSQGVRNTEWIWDWSSRPEDLPPKEFRFKHPESARLSLRKSKAMKSNIFSADVLRMVVPSLILTNLITFGLGIVIGLRVAAPKSSM</sequence>
<evidence type="ECO:0000256" key="9">
    <source>
        <dbReference type="SAM" id="MobiDB-lite"/>
    </source>
</evidence>
<evidence type="ECO:0000256" key="1">
    <source>
        <dbReference type="ARBA" id="ARBA00004167"/>
    </source>
</evidence>
<dbReference type="OrthoDB" id="5857140at2759"/>
<evidence type="ECO:0000256" key="2">
    <source>
        <dbReference type="ARBA" id="ARBA00004325"/>
    </source>
</evidence>
<accession>A0A9Q0YS37</accession>
<organism evidence="11 12">
    <name type="scientific">Holothuria leucospilota</name>
    <name type="common">Black long sea cucumber</name>
    <name type="synonym">Mertensiothuria leucospilota</name>
    <dbReference type="NCBI Taxonomy" id="206669"/>
    <lineage>
        <taxon>Eukaryota</taxon>
        <taxon>Metazoa</taxon>
        <taxon>Echinodermata</taxon>
        <taxon>Eleutherozoa</taxon>
        <taxon>Echinozoa</taxon>
        <taxon>Holothuroidea</taxon>
        <taxon>Aspidochirotacea</taxon>
        <taxon>Aspidochirotida</taxon>
        <taxon>Holothuriidae</taxon>
        <taxon>Holothuria</taxon>
    </lineage>
</organism>
<dbReference type="GO" id="GO:0097345">
    <property type="term" value="P:mitochondrial outer membrane permeabilization"/>
    <property type="evidence" value="ECO:0007669"/>
    <property type="project" value="TreeGrafter"/>
</dbReference>
<evidence type="ECO:0000256" key="4">
    <source>
        <dbReference type="ARBA" id="ARBA00022692"/>
    </source>
</evidence>
<dbReference type="GO" id="GO:0043065">
    <property type="term" value="P:positive regulation of apoptotic process"/>
    <property type="evidence" value="ECO:0007669"/>
    <property type="project" value="InterPro"/>
</dbReference>
<evidence type="ECO:0000256" key="6">
    <source>
        <dbReference type="ARBA" id="ARBA00022989"/>
    </source>
</evidence>
<evidence type="ECO:0000313" key="12">
    <source>
        <dbReference type="Proteomes" id="UP001152320"/>
    </source>
</evidence>
<evidence type="ECO:0000256" key="8">
    <source>
        <dbReference type="ARBA" id="ARBA00023136"/>
    </source>
</evidence>